<gene>
    <name evidence="1" type="ORF">AAU01_27820</name>
</gene>
<accession>A0A4Y3NG14</accession>
<dbReference type="InterPro" id="IPR027417">
    <property type="entry name" value="P-loop_NTPase"/>
</dbReference>
<protein>
    <submittedName>
        <fullName evidence="1">Uncharacterized protein</fullName>
    </submittedName>
</protein>
<comment type="caution">
    <text evidence="1">The sequence shown here is derived from an EMBL/GenBank/DDBJ whole genome shotgun (WGS) entry which is preliminary data.</text>
</comment>
<dbReference type="Gene3D" id="3.40.50.300">
    <property type="entry name" value="P-loop containing nucleotide triphosphate hydrolases"/>
    <property type="match status" value="1"/>
</dbReference>
<dbReference type="Pfam" id="PF13671">
    <property type="entry name" value="AAA_33"/>
    <property type="match status" value="1"/>
</dbReference>
<dbReference type="AlphaFoldDB" id="A0A4Y3NG14"/>
<evidence type="ECO:0000313" key="2">
    <source>
        <dbReference type="Proteomes" id="UP000317715"/>
    </source>
</evidence>
<sequence length="188" mass="20659">MSTMAELILLNGPPGIGKSTLAKMYADQHFGVLNLDVDQVRCLIGGWEEDFQAAGNLVRPIALTMAATHLAAGHTVIMPQYLDSGDEVSLFRTAAENSGAGFREVVLMDSREASVERFFSRRDSHDPWHARVTAIVEQGGGPRLLESMYEDLTQGLRARTSATTIFSRRGEIEETYQSLMEALALADR</sequence>
<reference evidence="1 2" key="1">
    <citation type="submission" date="2019-06" db="EMBL/GenBank/DDBJ databases">
        <title>Whole genome shotgun sequence of Paenarthrobacter aurescens NBRC 12136.</title>
        <authorList>
            <person name="Hosoyama A."/>
            <person name="Uohara A."/>
            <person name="Ohji S."/>
            <person name="Ichikawa N."/>
        </authorList>
    </citation>
    <scope>NUCLEOTIDE SEQUENCE [LARGE SCALE GENOMIC DNA]</scope>
    <source>
        <strain evidence="1 2">NBRC 12136</strain>
    </source>
</reference>
<dbReference type="Proteomes" id="UP000317715">
    <property type="component" value="Unassembled WGS sequence"/>
</dbReference>
<name>A0A4Y3NG14_PAEAU</name>
<dbReference type="SUPFAM" id="SSF52540">
    <property type="entry name" value="P-loop containing nucleoside triphosphate hydrolases"/>
    <property type="match status" value="1"/>
</dbReference>
<evidence type="ECO:0000313" key="1">
    <source>
        <dbReference type="EMBL" id="GEB20027.1"/>
    </source>
</evidence>
<organism evidence="1 2">
    <name type="scientific">Paenarthrobacter aurescens</name>
    <name type="common">Arthrobacter aurescens</name>
    <dbReference type="NCBI Taxonomy" id="43663"/>
    <lineage>
        <taxon>Bacteria</taxon>
        <taxon>Bacillati</taxon>
        <taxon>Actinomycetota</taxon>
        <taxon>Actinomycetes</taxon>
        <taxon>Micrococcales</taxon>
        <taxon>Micrococcaceae</taxon>
        <taxon>Paenarthrobacter</taxon>
    </lineage>
</organism>
<proteinExistence type="predicted"/>
<keyword evidence="2" id="KW-1185">Reference proteome</keyword>
<dbReference type="EMBL" id="BJMD01000016">
    <property type="protein sequence ID" value="GEB20027.1"/>
    <property type="molecule type" value="Genomic_DNA"/>
</dbReference>